<evidence type="ECO:0000313" key="1">
    <source>
        <dbReference type="EMBL" id="NOJ75697.1"/>
    </source>
</evidence>
<name>A0ABX1WLX8_9FLAO</name>
<sequence length="258" mass="29995">MFIPISKDHSISRVSANIFLPQSLIKPDTVFRNLNASNLLSNYQKKGVASSKTINLDNNGFQISTDEIAGFVFEEFNNIGKSVNVFKVENLNNKTKAQISFETQEYTRWHSFKERYFNDLESLIKVFNFYIEAISLNYVDEFTWNSNLKIPVESIFNTDAELLNSNFTNSHNGTLVIISQSERKADENFKEEKTEILFNNDIKRVIINHTYAIKLEDIKEYDKDLLETLFNEAHEKNKDLLNKILTQEIKDQINLSQQ</sequence>
<proteinExistence type="predicted"/>
<dbReference type="InterPro" id="IPR026349">
    <property type="entry name" value="CHP04255"/>
</dbReference>
<dbReference type="EMBL" id="JABFOQ010000015">
    <property type="protein sequence ID" value="NOJ75697.1"/>
    <property type="molecule type" value="Genomic_DNA"/>
</dbReference>
<reference evidence="1 2" key="1">
    <citation type="submission" date="2020-05" db="EMBL/GenBank/DDBJ databases">
        <title>Tigecycline resistant gene in Empedobacter stercoris.</title>
        <authorList>
            <person name="Chen Y."/>
            <person name="Cheng Y."/>
            <person name="Zhou K."/>
        </authorList>
    </citation>
    <scope>NUCLEOTIDE SEQUENCE [LARGE SCALE GENOMIC DNA]</scope>
    <source>
        <strain evidence="1 2">ES202</strain>
    </source>
</reference>
<evidence type="ECO:0000313" key="2">
    <source>
        <dbReference type="Proteomes" id="UP000580344"/>
    </source>
</evidence>
<dbReference type="RefSeq" id="WP_171623007.1">
    <property type="nucleotide sequence ID" value="NZ_JABFOQ010000015.1"/>
</dbReference>
<dbReference type="NCBIfam" id="TIGR04255">
    <property type="entry name" value="sporadTIGR04255"/>
    <property type="match status" value="1"/>
</dbReference>
<dbReference type="Proteomes" id="UP000580344">
    <property type="component" value="Unassembled WGS sequence"/>
</dbReference>
<organism evidence="1 2">
    <name type="scientific">Empedobacter stercoris</name>
    <dbReference type="NCBI Taxonomy" id="1628248"/>
    <lineage>
        <taxon>Bacteria</taxon>
        <taxon>Pseudomonadati</taxon>
        <taxon>Bacteroidota</taxon>
        <taxon>Flavobacteriia</taxon>
        <taxon>Flavobacteriales</taxon>
        <taxon>Weeksellaceae</taxon>
        <taxon>Empedobacter</taxon>
    </lineage>
</organism>
<comment type="caution">
    <text evidence="1">The sequence shown here is derived from an EMBL/GenBank/DDBJ whole genome shotgun (WGS) entry which is preliminary data.</text>
</comment>
<protein>
    <submittedName>
        <fullName evidence="1">TIGR04255 family protein</fullName>
    </submittedName>
</protein>
<accession>A0ABX1WLX8</accession>
<gene>
    <name evidence="1" type="ORF">HMH06_07625</name>
</gene>
<keyword evidence="2" id="KW-1185">Reference proteome</keyword>